<reference evidence="1" key="1">
    <citation type="submission" date="2021-04" db="EMBL/GenBank/DDBJ databases">
        <title>Phylogenetic analysis of Acidobacteriaceae.</title>
        <authorList>
            <person name="Qiu L."/>
            <person name="Zhang Q."/>
        </authorList>
    </citation>
    <scope>NUCLEOTIDE SEQUENCE</scope>
    <source>
        <strain evidence="1">DSM 25168</strain>
    </source>
</reference>
<evidence type="ECO:0000313" key="1">
    <source>
        <dbReference type="EMBL" id="UWZ86825.1"/>
    </source>
</evidence>
<accession>A0A9J7BWE1</accession>
<dbReference type="RefSeq" id="WP_260796462.1">
    <property type="nucleotide sequence ID" value="NZ_CP093313.1"/>
</dbReference>
<dbReference type="KEGG" id="orp:MOP44_12955"/>
<dbReference type="AlphaFoldDB" id="A0A9J7BWE1"/>
<name>A0A9J7BWE1_9BACT</name>
<protein>
    <submittedName>
        <fullName evidence="1">Uncharacterized protein</fullName>
    </submittedName>
</protein>
<dbReference type="Proteomes" id="UP001059380">
    <property type="component" value="Chromosome"/>
</dbReference>
<gene>
    <name evidence="1" type="ORF">MOP44_12955</name>
</gene>
<organism evidence="1 2">
    <name type="scientific">Occallatibacter riparius</name>
    <dbReference type="NCBI Taxonomy" id="1002689"/>
    <lineage>
        <taxon>Bacteria</taxon>
        <taxon>Pseudomonadati</taxon>
        <taxon>Acidobacteriota</taxon>
        <taxon>Terriglobia</taxon>
        <taxon>Terriglobales</taxon>
        <taxon>Acidobacteriaceae</taxon>
        <taxon>Occallatibacter</taxon>
    </lineage>
</organism>
<sequence>MIDYLTMMLSTDWFLPHWPMIGIDVEESARVPLKQGFRELVLQMMGGVDSYYLINFSRQRKEETRAEFVRLVTESGQLDRFSEAIQEWTDLTHEELTATWVFTRITRELLAGRLPHYAPALEQELLAKIQSFILDPLEDVEFSQICADSRTKWDRYTRTLEPSLPGALADVAISAVRERNFNLFWNKMSMTLSVEERYRLVDWYRATVRFRGDREDLIPRCMCIYDRRDENSG</sequence>
<evidence type="ECO:0000313" key="2">
    <source>
        <dbReference type="Proteomes" id="UP001059380"/>
    </source>
</evidence>
<dbReference type="EMBL" id="CP093313">
    <property type="protein sequence ID" value="UWZ86825.1"/>
    <property type="molecule type" value="Genomic_DNA"/>
</dbReference>
<keyword evidence="2" id="KW-1185">Reference proteome</keyword>
<proteinExistence type="predicted"/>